<accession>A0ABQ9GMR4</accession>
<sequence>MFCAQVCEGDFVAVDVTNAMSGTGITIHWHGIYQRGTPYSDGVPQVTQCPIVETNIYRYYFYANPGTYFWHAHAGKLLHCC</sequence>
<dbReference type="Gene3D" id="2.60.40.420">
    <property type="entry name" value="Cupredoxins - blue copper proteins"/>
    <property type="match status" value="1"/>
</dbReference>
<dbReference type="InterPro" id="IPR045087">
    <property type="entry name" value="Cu-oxidase_fam"/>
</dbReference>
<dbReference type="SUPFAM" id="SSF49503">
    <property type="entry name" value="Cupredoxins"/>
    <property type="match status" value="1"/>
</dbReference>
<keyword evidence="2" id="KW-0479">Metal-binding</keyword>
<organism evidence="6 7">
    <name type="scientific">Dryococelus australis</name>
    <dbReference type="NCBI Taxonomy" id="614101"/>
    <lineage>
        <taxon>Eukaryota</taxon>
        <taxon>Metazoa</taxon>
        <taxon>Ecdysozoa</taxon>
        <taxon>Arthropoda</taxon>
        <taxon>Hexapoda</taxon>
        <taxon>Insecta</taxon>
        <taxon>Pterygota</taxon>
        <taxon>Neoptera</taxon>
        <taxon>Polyneoptera</taxon>
        <taxon>Phasmatodea</taxon>
        <taxon>Verophasmatodea</taxon>
        <taxon>Anareolatae</taxon>
        <taxon>Phasmatidae</taxon>
        <taxon>Eurycanthinae</taxon>
        <taxon>Dryococelus</taxon>
    </lineage>
</organism>
<gene>
    <name evidence="6" type="ORF">PR048_026932</name>
</gene>
<dbReference type="Proteomes" id="UP001159363">
    <property type="component" value="Chromosome 10"/>
</dbReference>
<evidence type="ECO:0000256" key="4">
    <source>
        <dbReference type="ARBA" id="ARBA00023008"/>
    </source>
</evidence>
<keyword evidence="4" id="KW-0186">Copper</keyword>
<dbReference type="InterPro" id="IPR011707">
    <property type="entry name" value="Cu-oxidase-like_N"/>
</dbReference>
<keyword evidence="3" id="KW-0560">Oxidoreductase</keyword>
<evidence type="ECO:0000313" key="7">
    <source>
        <dbReference type="Proteomes" id="UP001159363"/>
    </source>
</evidence>
<comment type="caution">
    <text evidence="6">The sequence shown here is derived from an EMBL/GenBank/DDBJ whole genome shotgun (WGS) entry which is preliminary data.</text>
</comment>
<protein>
    <recommendedName>
        <fullName evidence="5">Plastocyanin-like domain-containing protein</fullName>
    </recommendedName>
</protein>
<feature type="domain" description="Plastocyanin-like" evidence="5">
    <location>
        <begin position="5"/>
        <end position="75"/>
    </location>
</feature>
<proteinExistence type="inferred from homology"/>
<evidence type="ECO:0000256" key="2">
    <source>
        <dbReference type="ARBA" id="ARBA00022723"/>
    </source>
</evidence>
<dbReference type="PANTHER" id="PTHR11709">
    <property type="entry name" value="MULTI-COPPER OXIDASE"/>
    <property type="match status" value="1"/>
</dbReference>
<dbReference type="EMBL" id="JARBHB010000011">
    <property type="protein sequence ID" value="KAJ8873298.1"/>
    <property type="molecule type" value="Genomic_DNA"/>
</dbReference>
<evidence type="ECO:0000256" key="3">
    <source>
        <dbReference type="ARBA" id="ARBA00023002"/>
    </source>
</evidence>
<reference evidence="6 7" key="1">
    <citation type="submission" date="2023-02" db="EMBL/GenBank/DDBJ databases">
        <title>LHISI_Scaffold_Assembly.</title>
        <authorList>
            <person name="Stuart O.P."/>
            <person name="Cleave R."/>
            <person name="Magrath M.J.L."/>
            <person name="Mikheyev A.S."/>
        </authorList>
    </citation>
    <scope>NUCLEOTIDE SEQUENCE [LARGE SCALE GENOMIC DNA]</scope>
    <source>
        <strain evidence="6">Daus_M_001</strain>
        <tissue evidence="6">Leg muscle</tissue>
    </source>
</reference>
<name>A0ABQ9GMR4_9NEOP</name>
<evidence type="ECO:0000259" key="5">
    <source>
        <dbReference type="Pfam" id="PF07732"/>
    </source>
</evidence>
<keyword evidence="7" id="KW-1185">Reference proteome</keyword>
<comment type="similarity">
    <text evidence="1">Belongs to the multicopper oxidase family.</text>
</comment>
<evidence type="ECO:0000313" key="6">
    <source>
        <dbReference type="EMBL" id="KAJ8873298.1"/>
    </source>
</evidence>
<dbReference type="InterPro" id="IPR008972">
    <property type="entry name" value="Cupredoxin"/>
</dbReference>
<dbReference type="Pfam" id="PF07732">
    <property type="entry name" value="Cu-oxidase_3"/>
    <property type="match status" value="1"/>
</dbReference>
<dbReference type="PANTHER" id="PTHR11709:SF394">
    <property type="entry name" value="FI03373P-RELATED"/>
    <property type="match status" value="1"/>
</dbReference>
<evidence type="ECO:0000256" key="1">
    <source>
        <dbReference type="ARBA" id="ARBA00010609"/>
    </source>
</evidence>